<feature type="transmembrane region" description="Helical" evidence="1">
    <location>
        <begin position="6"/>
        <end position="26"/>
    </location>
</feature>
<evidence type="ECO:0000313" key="2">
    <source>
        <dbReference type="EMBL" id="KAK2022060.1"/>
    </source>
</evidence>
<accession>A0AAD9H4J1</accession>
<proteinExistence type="predicted"/>
<keyword evidence="3" id="KW-1185">Reference proteome</keyword>
<gene>
    <name evidence="2" type="ORF">LX32DRAFT_603558</name>
</gene>
<dbReference type="Proteomes" id="UP001232148">
    <property type="component" value="Unassembled WGS sequence"/>
</dbReference>
<evidence type="ECO:0000256" key="1">
    <source>
        <dbReference type="SAM" id="Phobius"/>
    </source>
</evidence>
<feature type="transmembrane region" description="Helical" evidence="1">
    <location>
        <begin position="109"/>
        <end position="131"/>
    </location>
</feature>
<sequence length="154" mass="16963">RLRKLYPMFNILAAAFGGSALSLLTNEARVSVSALDHLVAYLLATSAVMATFTVIITTMLSFKFDSDRKPTAMDSSMAWVPVVLADCGVLAFVCGFVLWFVARHNWLCGALIGLQLEVLLLMTAKTAFWMWDTVEEDANVFKEPNFTVKAQDGC</sequence>
<feature type="transmembrane region" description="Helical" evidence="1">
    <location>
        <begin position="38"/>
        <end position="62"/>
    </location>
</feature>
<dbReference type="EMBL" id="MU843063">
    <property type="protein sequence ID" value="KAK2022060.1"/>
    <property type="molecule type" value="Genomic_DNA"/>
</dbReference>
<reference evidence="2" key="1">
    <citation type="submission" date="2021-06" db="EMBL/GenBank/DDBJ databases">
        <title>Comparative genomics, transcriptomics and evolutionary studies reveal genomic signatures of adaptation to plant cell wall in hemibiotrophic fungi.</title>
        <authorList>
            <consortium name="DOE Joint Genome Institute"/>
            <person name="Baroncelli R."/>
            <person name="Diaz J.F."/>
            <person name="Benocci T."/>
            <person name="Peng M."/>
            <person name="Battaglia E."/>
            <person name="Haridas S."/>
            <person name="Andreopoulos W."/>
            <person name="Labutti K."/>
            <person name="Pangilinan J."/>
            <person name="Floch G.L."/>
            <person name="Makela M.R."/>
            <person name="Henrissat B."/>
            <person name="Grigoriev I.V."/>
            <person name="Crouch J.A."/>
            <person name="De Vries R.P."/>
            <person name="Sukno S.A."/>
            <person name="Thon M.R."/>
        </authorList>
    </citation>
    <scope>NUCLEOTIDE SEQUENCE</scope>
    <source>
        <strain evidence="2">MAFF235873</strain>
    </source>
</reference>
<protein>
    <submittedName>
        <fullName evidence="2">Uncharacterized protein</fullName>
    </submittedName>
</protein>
<evidence type="ECO:0000313" key="3">
    <source>
        <dbReference type="Proteomes" id="UP001232148"/>
    </source>
</evidence>
<keyword evidence="1" id="KW-0812">Transmembrane</keyword>
<comment type="caution">
    <text evidence="2">The sequence shown here is derived from an EMBL/GenBank/DDBJ whole genome shotgun (WGS) entry which is preliminary data.</text>
</comment>
<feature type="non-terminal residue" evidence="2">
    <location>
        <position position="1"/>
    </location>
</feature>
<feature type="transmembrane region" description="Helical" evidence="1">
    <location>
        <begin position="82"/>
        <end position="102"/>
    </location>
</feature>
<keyword evidence="1" id="KW-0472">Membrane</keyword>
<keyword evidence="1" id="KW-1133">Transmembrane helix</keyword>
<dbReference type="AlphaFoldDB" id="A0AAD9H4J1"/>
<name>A0AAD9H4J1_9PEZI</name>
<organism evidence="2 3">
    <name type="scientific">Colletotrichum zoysiae</name>
    <dbReference type="NCBI Taxonomy" id="1216348"/>
    <lineage>
        <taxon>Eukaryota</taxon>
        <taxon>Fungi</taxon>
        <taxon>Dikarya</taxon>
        <taxon>Ascomycota</taxon>
        <taxon>Pezizomycotina</taxon>
        <taxon>Sordariomycetes</taxon>
        <taxon>Hypocreomycetidae</taxon>
        <taxon>Glomerellales</taxon>
        <taxon>Glomerellaceae</taxon>
        <taxon>Colletotrichum</taxon>
        <taxon>Colletotrichum graminicola species complex</taxon>
    </lineage>
</organism>